<dbReference type="PANTHER" id="PTHR47070">
    <property type="entry name" value="HYDROXYPROLINE-RICH GLYCOPROTEIN-LIKE"/>
    <property type="match status" value="1"/>
</dbReference>
<organism evidence="2 3">
    <name type="scientific">Eleusine coracana subsp. coracana</name>
    <dbReference type="NCBI Taxonomy" id="191504"/>
    <lineage>
        <taxon>Eukaryota</taxon>
        <taxon>Viridiplantae</taxon>
        <taxon>Streptophyta</taxon>
        <taxon>Embryophyta</taxon>
        <taxon>Tracheophyta</taxon>
        <taxon>Spermatophyta</taxon>
        <taxon>Magnoliopsida</taxon>
        <taxon>Liliopsida</taxon>
        <taxon>Poales</taxon>
        <taxon>Poaceae</taxon>
        <taxon>PACMAD clade</taxon>
        <taxon>Chloridoideae</taxon>
        <taxon>Cynodonteae</taxon>
        <taxon>Eleusininae</taxon>
        <taxon>Eleusine</taxon>
    </lineage>
</organism>
<dbReference type="EMBL" id="BQKI01000082">
    <property type="protein sequence ID" value="GJN31748.1"/>
    <property type="molecule type" value="Genomic_DNA"/>
</dbReference>
<feature type="compositionally biased region" description="Low complexity" evidence="1">
    <location>
        <begin position="355"/>
        <end position="366"/>
    </location>
</feature>
<protein>
    <recommendedName>
        <fullName evidence="4">GBF-interacting protein 1 N-terminal domain-containing protein</fullName>
    </recommendedName>
</protein>
<reference evidence="2" key="1">
    <citation type="journal article" date="2018" name="DNA Res.">
        <title>Multiple hybrid de novo genome assembly of finger millet, an orphan allotetraploid crop.</title>
        <authorList>
            <person name="Hatakeyama M."/>
            <person name="Aluri S."/>
            <person name="Balachadran M.T."/>
            <person name="Sivarajan S.R."/>
            <person name="Patrignani A."/>
            <person name="Gruter S."/>
            <person name="Poveda L."/>
            <person name="Shimizu-Inatsugi R."/>
            <person name="Baeten J."/>
            <person name="Francoijs K.J."/>
            <person name="Nataraja K.N."/>
            <person name="Reddy Y.A.N."/>
            <person name="Phadnis S."/>
            <person name="Ravikumar R.L."/>
            <person name="Schlapbach R."/>
            <person name="Sreeman S.M."/>
            <person name="Shimizu K.K."/>
        </authorList>
    </citation>
    <scope>NUCLEOTIDE SEQUENCE</scope>
</reference>
<keyword evidence="3" id="KW-1185">Reference proteome</keyword>
<feature type="compositionally biased region" description="Polar residues" evidence="1">
    <location>
        <begin position="289"/>
        <end position="306"/>
    </location>
</feature>
<gene>
    <name evidence="2" type="primary">gb20184</name>
    <name evidence="2" type="ORF">PR202_gb20184</name>
</gene>
<feature type="region of interest" description="Disordered" evidence="1">
    <location>
        <begin position="462"/>
        <end position="487"/>
    </location>
</feature>
<accession>A0AAV5FAP9</accession>
<evidence type="ECO:0000313" key="3">
    <source>
        <dbReference type="Proteomes" id="UP001054889"/>
    </source>
</evidence>
<comment type="caution">
    <text evidence="2">The sequence shown here is derived from an EMBL/GenBank/DDBJ whole genome shotgun (WGS) entry which is preliminary data.</text>
</comment>
<dbReference type="PANTHER" id="PTHR47070:SF3">
    <property type="entry name" value="GLYCOPROTEIN FAMILY PROTEIN, PUTATIVE, EXPRESSED-RELATED"/>
    <property type="match status" value="1"/>
</dbReference>
<reference evidence="2" key="2">
    <citation type="submission" date="2021-12" db="EMBL/GenBank/DDBJ databases">
        <title>Resequencing data analysis of finger millet.</title>
        <authorList>
            <person name="Hatakeyama M."/>
            <person name="Aluri S."/>
            <person name="Balachadran M.T."/>
            <person name="Sivarajan S.R."/>
            <person name="Poveda L."/>
            <person name="Shimizu-Inatsugi R."/>
            <person name="Schlapbach R."/>
            <person name="Sreeman S.M."/>
            <person name="Shimizu K.K."/>
        </authorList>
    </citation>
    <scope>NUCLEOTIDE SEQUENCE</scope>
</reference>
<evidence type="ECO:0000313" key="2">
    <source>
        <dbReference type="EMBL" id="GJN31748.1"/>
    </source>
</evidence>
<proteinExistence type="predicted"/>
<feature type="region of interest" description="Disordered" evidence="1">
    <location>
        <begin position="112"/>
        <end position="142"/>
    </location>
</feature>
<dbReference type="AlphaFoldDB" id="A0AAV5FAP9"/>
<sequence>MSLSVHDPGVQDNWVGPSQLPLKSLSARGRGHAHAIVIQGETPLLARPRRRTLPPSPPLPLPAGAACRDPHAAGGAYLLFLPSPIMASRGGHPSGFNGGTQEYRIVKDNRIKQKDASETVPEVFNNRDSSNERSVSNVGGKSSTEKVAALHSLVTGNGNGHGAVQVDNCIKSAAQACDKEASSVRKLEQSGEMPTTLVGSHAVLGKGIQNRETSVASGKYSFSAELCCSSSDPIHVPSPGSKSAGNFGAIKREVGVVGARQRPSDKPGISTSPSNSLVKVVSAHKDNPSNEQQSGLPGSSLKNSRINLPVPLSSRPFPSSQYHHKPQSHVSHTKGSAHLEWKPKSLCPSSTNREVSVSSSGAPSPGDQAEVSVLSKKLSQVNVSGNEQVIIPEHIWVPDSERTHLIFGTFESEVSRTSGTTSDTGVTKEGLIDHSPSSLTALNAIISTDVPPSDKMEHVISPSPLPESNSITSVSEHQQSSSEAVEVSSPHVVGEFVTEVISSKVAHSQPQFHHQDNSVVPNIKAMGLQPANANQLPAVTQHPVPQMYPQQFQVPQYPNFFPYRHVYSPHYVPPMVVPTYSSNPAFPQLPHASSYLVMPNGTPQLAANGMKYGLSHQYKQVFPGTPAGYGGYVNHNGYTVNTGVIGSMGHVEDVNMSKYKENNLYTPNLQAETADLWVQGHREVPNMPSAPFYNGMVQPMSPHAAYLPSQNGHAAFTPATPHPAHLQYPGFPHTLQPTSMAMVQNPQAMAHQAAVPQLAGNLGLEMATMAPGSQVGAFQQNQLGHLGWVPPTY</sequence>
<feature type="compositionally biased region" description="Polar residues" evidence="1">
    <location>
        <begin position="126"/>
        <end position="142"/>
    </location>
</feature>
<dbReference type="Proteomes" id="UP001054889">
    <property type="component" value="Unassembled WGS sequence"/>
</dbReference>
<evidence type="ECO:0000256" key="1">
    <source>
        <dbReference type="SAM" id="MobiDB-lite"/>
    </source>
</evidence>
<evidence type="ECO:0008006" key="4">
    <source>
        <dbReference type="Google" id="ProtNLM"/>
    </source>
</evidence>
<feature type="compositionally biased region" description="Low complexity" evidence="1">
    <location>
        <begin position="473"/>
        <end position="487"/>
    </location>
</feature>
<feature type="region of interest" description="Disordered" evidence="1">
    <location>
        <begin position="257"/>
        <end position="368"/>
    </location>
</feature>
<name>A0AAV5FAP9_ELECO</name>